<feature type="compositionally biased region" description="Acidic residues" evidence="2">
    <location>
        <begin position="221"/>
        <end position="232"/>
    </location>
</feature>
<dbReference type="AlphaFoldDB" id="A0A317FIS7"/>
<organism evidence="3 4">
    <name type="scientific">Falsiroseomonas bella</name>
    <dbReference type="NCBI Taxonomy" id="2184016"/>
    <lineage>
        <taxon>Bacteria</taxon>
        <taxon>Pseudomonadati</taxon>
        <taxon>Pseudomonadota</taxon>
        <taxon>Alphaproteobacteria</taxon>
        <taxon>Acetobacterales</taxon>
        <taxon>Roseomonadaceae</taxon>
        <taxon>Falsiroseomonas</taxon>
    </lineage>
</organism>
<evidence type="ECO:0000256" key="1">
    <source>
        <dbReference type="SAM" id="Coils"/>
    </source>
</evidence>
<evidence type="ECO:0000313" key="3">
    <source>
        <dbReference type="EMBL" id="PWS37859.1"/>
    </source>
</evidence>
<protein>
    <submittedName>
        <fullName evidence="3">DUF2076 domain-containing protein</fullName>
    </submittedName>
</protein>
<feature type="region of interest" description="Disordered" evidence="2">
    <location>
        <begin position="18"/>
        <end position="50"/>
    </location>
</feature>
<dbReference type="OrthoDB" id="7376354at2"/>
<proteinExistence type="predicted"/>
<feature type="compositionally biased region" description="Pro residues" evidence="2">
    <location>
        <begin position="123"/>
        <end position="133"/>
    </location>
</feature>
<accession>A0A317FIS7</accession>
<evidence type="ECO:0000313" key="4">
    <source>
        <dbReference type="Proteomes" id="UP000245765"/>
    </source>
</evidence>
<dbReference type="RefSeq" id="WP_109868481.1">
    <property type="nucleotide sequence ID" value="NZ_QGNA01000001.1"/>
</dbReference>
<dbReference type="InterPro" id="IPR018648">
    <property type="entry name" value="DUF2076"/>
</dbReference>
<keyword evidence="1" id="KW-0175">Coiled coil</keyword>
<feature type="coiled-coil region" evidence="1">
    <location>
        <begin position="81"/>
        <end position="108"/>
    </location>
</feature>
<reference evidence="4" key="1">
    <citation type="submission" date="2018-05" db="EMBL/GenBank/DDBJ databases">
        <authorList>
            <person name="Du Z."/>
            <person name="Wang X."/>
        </authorList>
    </citation>
    <scope>NUCLEOTIDE SEQUENCE [LARGE SCALE GENOMIC DNA]</scope>
    <source>
        <strain evidence="4">CQN31</strain>
    </source>
</reference>
<gene>
    <name evidence="3" type="ORF">DFH01_00650</name>
</gene>
<dbReference type="EMBL" id="QGNA01000001">
    <property type="protein sequence ID" value="PWS37859.1"/>
    <property type="molecule type" value="Genomic_DNA"/>
</dbReference>
<feature type="compositionally biased region" description="Low complexity" evidence="2">
    <location>
        <begin position="18"/>
        <end position="32"/>
    </location>
</feature>
<sequence>MTDEERRIITSFVERVSGAAGAPAARPASPWGALGGSAQPAQPPLPPVDPEADRLIADLMARHPEARYRLTQMAFVQEAALVEMQNRIQQLEWEAENARRQGQAAQNRGMLGGLFGGGSRPAAMPPRPQPQYPPGYNPAAMQRGGSGFLGTAMMTAVGVAGGMMLGNALMSAFSGGGAAEAATAGDFGQDAVPTSSPWTDPASGNDAAAHGQDDAAAYDDGGYDDGGYDEEI</sequence>
<keyword evidence="4" id="KW-1185">Reference proteome</keyword>
<feature type="compositionally biased region" description="Low complexity" evidence="2">
    <location>
        <begin position="204"/>
        <end position="220"/>
    </location>
</feature>
<feature type="region of interest" description="Disordered" evidence="2">
    <location>
        <begin position="114"/>
        <end position="133"/>
    </location>
</feature>
<dbReference type="Proteomes" id="UP000245765">
    <property type="component" value="Unassembled WGS sequence"/>
</dbReference>
<dbReference type="Pfam" id="PF09849">
    <property type="entry name" value="DUF2076"/>
    <property type="match status" value="1"/>
</dbReference>
<name>A0A317FIS7_9PROT</name>
<evidence type="ECO:0000256" key="2">
    <source>
        <dbReference type="SAM" id="MobiDB-lite"/>
    </source>
</evidence>
<feature type="region of interest" description="Disordered" evidence="2">
    <location>
        <begin position="187"/>
        <end position="232"/>
    </location>
</feature>
<comment type="caution">
    <text evidence="3">The sequence shown here is derived from an EMBL/GenBank/DDBJ whole genome shotgun (WGS) entry which is preliminary data.</text>
</comment>